<accession>A0A974HVY2</accession>
<sequence>MAYRKELKNVIKTLPDTQSHLLDLVAENPITGIFLNPKVHKEGNPGRPIVLHFAPQYANLFMAKLEEDFLYTCNTKPLTYLRYIDDIFIIWTDTEQELIQFQKQNHHLKKLKADFINRGYYPIIIDQYIHAATRIPRIHLLQYKQIPEINRVPVVVTYNPQLKTIIKITRDLQGTLHKDEKLKSLFPEPPLLAFRQPSNLKSLITRRALLHPSENGTYPCGKKQCKTCPHILTSDKIPILYTLEEYCIHGQYNCSSSIVVYKNTKCIIGGLYIGETEQSLRKKNTYHRKSVGIQINGNFQFSEEGTKPGPWIYGVIYTQPLGPTLSCTLSACLLQIPS</sequence>
<evidence type="ECO:0008006" key="3">
    <source>
        <dbReference type="Google" id="ProtNLM"/>
    </source>
</evidence>
<dbReference type="PANTHER" id="PTHR21301:SF10">
    <property type="entry name" value="REVERSE TRANSCRIPTASE DOMAIN-CONTAINING PROTEIN"/>
    <property type="match status" value="1"/>
</dbReference>
<dbReference type="Proteomes" id="UP000694892">
    <property type="component" value="Chromosome 2S"/>
</dbReference>
<name>A0A974HVY2_XENLA</name>
<gene>
    <name evidence="1" type="ORF">XELAEV_18015448mg</name>
</gene>
<evidence type="ECO:0000313" key="1">
    <source>
        <dbReference type="EMBL" id="OCT92389.1"/>
    </source>
</evidence>
<organism evidence="1 2">
    <name type="scientific">Xenopus laevis</name>
    <name type="common">African clawed frog</name>
    <dbReference type="NCBI Taxonomy" id="8355"/>
    <lineage>
        <taxon>Eukaryota</taxon>
        <taxon>Metazoa</taxon>
        <taxon>Chordata</taxon>
        <taxon>Craniata</taxon>
        <taxon>Vertebrata</taxon>
        <taxon>Euteleostomi</taxon>
        <taxon>Amphibia</taxon>
        <taxon>Batrachia</taxon>
        <taxon>Anura</taxon>
        <taxon>Pipoidea</taxon>
        <taxon>Pipidae</taxon>
        <taxon>Xenopodinae</taxon>
        <taxon>Xenopus</taxon>
        <taxon>Xenopus</taxon>
    </lineage>
</organism>
<dbReference type="AlphaFoldDB" id="A0A974HVY2"/>
<dbReference type="EMBL" id="CM004469">
    <property type="protein sequence ID" value="OCT92389.1"/>
    <property type="molecule type" value="Genomic_DNA"/>
</dbReference>
<reference evidence="2" key="1">
    <citation type="journal article" date="2016" name="Nature">
        <title>Genome evolution in the allotetraploid frog Xenopus laevis.</title>
        <authorList>
            <person name="Session A.M."/>
            <person name="Uno Y."/>
            <person name="Kwon T."/>
            <person name="Chapman J.A."/>
            <person name="Toyoda A."/>
            <person name="Takahashi S."/>
            <person name="Fukui A."/>
            <person name="Hikosaka A."/>
            <person name="Suzuki A."/>
            <person name="Kondo M."/>
            <person name="van Heeringen S.J."/>
            <person name="Quigley I."/>
            <person name="Heinz S."/>
            <person name="Ogino H."/>
            <person name="Ochi H."/>
            <person name="Hellsten U."/>
            <person name="Lyons J.B."/>
            <person name="Simakov O."/>
            <person name="Putnam N."/>
            <person name="Stites J."/>
            <person name="Kuroki Y."/>
            <person name="Tanaka T."/>
            <person name="Michiue T."/>
            <person name="Watanabe M."/>
            <person name="Bogdanovic O."/>
            <person name="Lister R."/>
            <person name="Georgiou G."/>
            <person name="Paranjpe S.S."/>
            <person name="van Kruijsbergen I."/>
            <person name="Shu S."/>
            <person name="Carlson J."/>
            <person name="Kinoshita T."/>
            <person name="Ohta Y."/>
            <person name="Mawaribuchi S."/>
            <person name="Jenkins J."/>
            <person name="Grimwood J."/>
            <person name="Schmutz J."/>
            <person name="Mitros T."/>
            <person name="Mozaffari S.V."/>
            <person name="Suzuki Y."/>
            <person name="Haramoto Y."/>
            <person name="Yamamoto T.S."/>
            <person name="Takagi C."/>
            <person name="Heald R."/>
            <person name="Miller K."/>
            <person name="Haudenschild C."/>
            <person name="Kitzman J."/>
            <person name="Nakayama T."/>
            <person name="Izutsu Y."/>
            <person name="Robert J."/>
            <person name="Fortriede J."/>
            <person name="Burns K."/>
            <person name="Lotay V."/>
            <person name="Karimi K."/>
            <person name="Yasuoka Y."/>
            <person name="Dichmann D.S."/>
            <person name="Flajnik M.F."/>
            <person name="Houston D.W."/>
            <person name="Shendure J."/>
            <person name="DuPasquier L."/>
            <person name="Vize P.D."/>
            <person name="Zorn A.M."/>
            <person name="Ito M."/>
            <person name="Marcotte E.M."/>
            <person name="Wallingford J.B."/>
            <person name="Ito Y."/>
            <person name="Asashima M."/>
            <person name="Ueno N."/>
            <person name="Matsuda Y."/>
            <person name="Veenstra G.J."/>
            <person name="Fujiyama A."/>
            <person name="Harland R.M."/>
            <person name="Taira M."/>
            <person name="Rokhsar D.S."/>
        </authorList>
    </citation>
    <scope>NUCLEOTIDE SEQUENCE [LARGE SCALE GENOMIC DNA]</scope>
    <source>
        <strain evidence="2">J</strain>
    </source>
</reference>
<protein>
    <recommendedName>
        <fullName evidence="3">Reverse transcriptase domain-containing protein</fullName>
    </recommendedName>
</protein>
<dbReference type="PANTHER" id="PTHR21301">
    <property type="entry name" value="REVERSE TRANSCRIPTASE"/>
    <property type="match status" value="1"/>
</dbReference>
<proteinExistence type="predicted"/>
<evidence type="ECO:0000313" key="2">
    <source>
        <dbReference type="Proteomes" id="UP000694892"/>
    </source>
</evidence>